<dbReference type="Proteomes" id="UP000589520">
    <property type="component" value="Unassembled WGS sequence"/>
</dbReference>
<keyword evidence="2" id="KW-0408">Iron</keyword>
<reference evidence="4 5" key="1">
    <citation type="submission" date="2020-07" db="EMBL/GenBank/DDBJ databases">
        <title>Genomic Encyclopedia of Type Strains, Phase IV (KMG-V): Genome sequencing to study the core and pangenomes of soil and plant-associated prokaryotes.</title>
        <authorList>
            <person name="Whitman W."/>
        </authorList>
    </citation>
    <scope>NUCLEOTIDE SEQUENCE [LARGE SCALE GENOMIC DNA]</scope>
    <source>
        <strain evidence="4 5">X4EP2</strain>
    </source>
</reference>
<proteinExistence type="predicted"/>
<evidence type="ECO:0000313" key="4">
    <source>
        <dbReference type="EMBL" id="NYF79106.1"/>
    </source>
</evidence>
<dbReference type="EMBL" id="JACCCW010000001">
    <property type="protein sequence ID" value="NYF79106.1"/>
    <property type="molecule type" value="Genomic_DNA"/>
</dbReference>
<dbReference type="PANTHER" id="PTHR35303:SF5">
    <property type="entry name" value="OS02G0197800 PROTEIN"/>
    <property type="match status" value="1"/>
</dbReference>
<dbReference type="Gene3D" id="3.30.2020.30">
    <property type="match status" value="1"/>
</dbReference>
<dbReference type="GO" id="GO:0046872">
    <property type="term" value="F:metal ion binding"/>
    <property type="evidence" value="ECO:0007669"/>
    <property type="project" value="UniProtKB-KW"/>
</dbReference>
<name>A0A7Y9TFS3_9BACT</name>
<evidence type="ECO:0000313" key="5">
    <source>
        <dbReference type="Proteomes" id="UP000589520"/>
    </source>
</evidence>
<dbReference type="PANTHER" id="PTHR35303">
    <property type="entry name" value="OS02G0197800 PROTEIN"/>
    <property type="match status" value="1"/>
</dbReference>
<evidence type="ECO:0000256" key="1">
    <source>
        <dbReference type="ARBA" id="ARBA00022723"/>
    </source>
</evidence>
<keyword evidence="5" id="KW-1185">Reference proteome</keyword>
<keyword evidence="1" id="KW-0479">Metal-binding</keyword>
<sequence>MSHEGIRIVSEEEAKRSAVFEVKLPPEAVTPQKVRVHKTEGTGVEIDWRDGHASSWTFTWLRNACPCATCHEEREKSGRPPGIPKPQPTTLLPMYEAPARPVEITPIGKYALRFKWNDGHESGIYSWEYLRKVCQCPQCVPVGVTK</sequence>
<gene>
    <name evidence="4" type="ORF">HDF17_001393</name>
</gene>
<organism evidence="4 5">
    <name type="scientific">Granulicella arctica</name>
    <dbReference type="NCBI Taxonomy" id="940613"/>
    <lineage>
        <taxon>Bacteria</taxon>
        <taxon>Pseudomonadati</taxon>
        <taxon>Acidobacteriota</taxon>
        <taxon>Terriglobia</taxon>
        <taxon>Terriglobales</taxon>
        <taxon>Acidobacteriaceae</taxon>
        <taxon>Granulicella</taxon>
    </lineage>
</organism>
<dbReference type="Pfam" id="PF06155">
    <property type="entry name" value="GBBH-like_N"/>
    <property type="match status" value="1"/>
</dbReference>
<protein>
    <submittedName>
        <fullName evidence="4">DUF971 family protein</fullName>
    </submittedName>
</protein>
<feature type="domain" description="Gamma-butyrobetaine hydroxylase-like N-terminal" evidence="3">
    <location>
        <begin position="38"/>
        <end position="131"/>
    </location>
</feature>
<dbReference type="RefSeq" id="WP_179489050.1">
    <property type="nucleotide sequence ID" value="NZ_JACCCW010000001.1"/>
</dbReference>
<accession>A0A7Y9TFS3</accession>
<evidence type="ECO:0000259" key="3">
    <source>
        <dbReference type="Pfam" id="PF06155"/>
    </source>
</evidence>
<evidence type="ECO:0000256" key="2">
    <source>
        <dbReference type="ARBA" id="ARBA00023004"/>
    </source>
</evidence>
<comment type="caution">
    <text evidence="4">The sequence shown here is derived from an EMBL/GenBank/DDBJ whole genome shotgun (WGS) entry which is preliminary data.</text>
</comment>
<dbReference type="InterPro" id="IPR038492">
    <property type="entry name" value="GBBH-like_N_sf"/>
</dbReference>
<dbReference type="AlphaFoldDB" id="A0A7Y9TFS3"/>
<dbReference type="InterPro" id="IPR010376">
    <property type="entry name" value="GBBH-like_N"/>
</dbReference>